<dbReference type="OrthoDB" id="10261634at2759"/>
<dbReference type="PANTHER" id="PTHR11132">
    <property type="entry name" value="SOLUTE CARRIER FAMILY 35"/>
    <property type="match status" value="1"/>
</dbReference>
<dbReference type="RefSeq" id="XP_038059311.1">
    <property type="nucleotide sequence ID" value="XM_038203383.1"/>
</dbReference>
<keyword evidence="3 5" id="KW-1133">Transmembrane helix</keyword>
<dbReference type="Proteomes" id="UP000887568">
    <property type="component" value="Unplaced"/>
</dbReference>
<feature type="transmembrane region" description="Helical" evidence="5">
    <location>
        <begin position="196"/>
        <end position="214"/>
    </location>
</feature>
<evidence type="ECO:0000256" key="5">
    <source>
        <dbReference type="SAM" id="Phobius"/>
    </source>
</evidence>
<dbReference type="Pfam" id="PF03151">
    <property type="entry name" value="TPT"/>
    <property type="match status" value="1"/>
</dbReference>
<accession>A0A914A7B8</accession>
<feature type="transmembrane region" description="Helical" evidence="5">
    <location>
        <begin position="39"/>
        <end position="61"/>
    </location>
</feature>
<evidence type="ECO:0000313" key="7">
    <source>
        <dbReference type="EnsemblMetazoa" id="XP_038059311.1"/>
    </source>
</evidence>
<feature type="transmembrane region" description="Helical" evidence="5">
    <location>
        <begin position="81"/>
        <end position="103"/>
    </location>
</feature>
<organism evidence="7 8">
    <name type="scientific">Patiria miniata</name>
    <name type="common">Bat star</name>
    <name type="synonym">Asterina miniata</name>
    <dbReference type="NCBI Taxonomy" id="46514"/>
    <lineage>
        <taxon>Eukaryota</taxon>
        <taxon>Metazoa</taxon>
        <taxon>Echinodermata</taxon>
        <taxon>Eleutherozoa</taxon>
        <taxon>Asterozoa</taxon>
        <taxon>Asteroidea</taxon>
        <taxon>Valvatacea</taxon>
        <taxon>Valvatida</taxon>
        <taxon>Asterinidae</taxon>
        <taxon>Patiria</taxon>
    </lineage>
</organism>
<evidence type="ECO:0000256" key="3">
    <source>
        <dbReference type="ARBA" id="ARBA00022989"/>
    </source>
</evidence>
<feature type="transmembrane region" description="Helical" evidence="5">
    <location>
        <begin position="234"/>
        <end position="252"/>
    </location>
</feature>
<feature type="transmembrane region" description="Helical" evidence="5">
    <location>
        <begin position="110"/>
        <end position="130"/>
    </location>
</feature>
<evidence type="ECO:0000256" key="4">
    <source>
        <dbReference type="ARBA" id="ARBA00023136"/>
    </source>
</evidence>
<comment type="subcellular location">
    <subcellularLocation>
        <location evidence="1">Membrane</location>
        <topology evidence="1">Multi-pass membrane protein</topology>
    </subcellularLocation>
</comment>
<keyword evidence="4 5" id="KW-0472">Membrane</keyword>
<dbReference type="OMA" id="MAGLNKW"/>
<name>A0A914A7B8_PATMI</name>
<keyword evidence="8" id="KW-1185">Reference proteome</keyword>
<feature type="transmembrane region" description="Helical" evidence="5">
    <location>
        <begin position="259"/>
        <end position="278"/>
    </location>
</feature>
<dbReference type="InterPro" id="IPR037185">
    <property type="entry name" value="EmrE-like"/>
</dbReference>
<dbReference type="SUPFAM" id="SSF103481">
    <property type="entry name" value="Multidrug resistance efflux transporter EmrE"/>
    <property type="match status" value="2"/>
</dbReference>
<dbReference type="GO" id="GO:0016020">
    <property type="term" value="C:membrane"/>
    <property type="evidence" value="ECO:0007669"/>
    <property type="project" value="UniProtKB-SubCell"/>
</dbReference>
<dbReference type="CTD" id="339665"/>
<dbReference type="InterPro" id="IPR050186">
    <property type="entry name" value="TPT_transporter"/>
</dbReference>
<evidence type="ECO:0000313" key="8">
    <source>
        <dbReference type="Proteomes" id="UP000887568"/>
    </source>
</evidence>
<dbReference type="EnsemblMetazoa" id="XM_038203383.1">
    <property type="protein sequence ID" value="XP_038059311.1"/>
    <property type="gene ID" value="LOC119730467"/>
</dbReference>
<feature type="transmembrane region" description="Helical" evidence="5">
    <location>
        <begin position="159"/>
        <end position="176"/>
    </location>
</feature>
<evidence type="ECO:0000259" key="6">
    <source>
        <dbReference type="Pfam" id="PF03151"/>
    </source>
</evidence>
<evidence type="ECO:0000256" key="2">
    <source>
        <dbReference type="ARBA" id="ARBA00022692"/>
    </source>
</evidence>
<evidence type="ECO:0000256" key="1">
    <source>
        <dbReference type="ARBA" id="ARBA00004141"/>
    </source>
</evidence>
<dbReference type="InterPro" id="IPR004853">
    <property type="entry name" value="Sugar_P_trans_dom"/>
</dbReference>
<dbReference type="AlphaFoldDB" id="A0A914A7B8"/>
<feature type="transmembrane region" description="Helical" evidence="5">
    <location>
        <begin position="6"/>
        <end position="27"/>
    </location>
</feature>
<proteinExistence type="predicted"/>
<protein>
    <recommendedName>
        <fullName evidence="6">Sugar phosphate transporter domain-containing protein</fullName>
    </recommendedName>
</protein>
<feature type="domain" description="Sugar phosphate transporter" evidence="6">
    <location>
        <begin position="13"/>
        <end position="302"/>
    </location>
</feature>
<sequence length="324" mass="35844">MSPPHIQTMAYLAMAGWIMASIGLSNINKWLFDEEHFRYPVFLTMLHMFSACLFGSVVLRYTPLGAAFGEGNARLQIPPRLTVRILVLSIVFTLAVTLGNIALRHLYISFLKMVFALSPLVTVMLSRIFFHRPVDNYIYMSMVPLCFGSMMCVTGEVNFNIYGFLAAVGATVLRALKSILQGVLLKEQRIDSIRLLYHMSIPSSAMLLAAAVILEPSAFSPATLWPGALRLLSLLLLSCLCAVGYNLMNFLVTFYTSPVALQVLGNVAIVLDVAVSLVVFQNQISWLSLGGIACIMVGTVMYQEAGSVKWYVENRVSRSLNAYF</sequence>
<reference evidence="7" key="1">
    <citation type="submission" date="2022-11" db="UniProtKB">
        <authorList>
            <consortium name="EnsemblMetazoa"/>
        </authorList>
    </citation>
    <scope>IDENTIFICATION</scope>
</reference>
<feature type="transmembrane region" description="Helical" evidence="5">
    <location>
        <begin position="284"/>
        <end position="302"/>
    </location>
</feature>
<dbReference type="GeneID" id="119730467"/>
<keyword evidence="2 5" id="KW-0812">Transmembrane</keyword>